<organism evidence="2">
    <name type="scientific">marine sediment metagenome</name>
    <dbReference type="NCBI Taxonomy" id="412755"/>
    <lineage>
        <taxon>unclassified sequences</taxon>
        <taxon>metagenomes</taxon>
        <taxon>ecological metagenomes</taxon>
    </lineage>
</organism>
<keyword evidence="1" id="KW-0812">Transmembrane</keyword>
<name>X1DMW6_9ZZZZ</name>
<evidence type="ECO:0000313" key="2">
    <source>
        <dbReference type="EMBL" id="GAH21497.1"/>
    </source>
</evidence>
<reference evidence="2" key="1">
    <citation type="journal article" date="2014" name="Front. Microbiol.">
        <title>High frequency of phylogenetically diverse reductive dehalogenase-homologous genes in deep subseafloor sedimentary metagenomes.</title>
        <authorList>
            <person name="Kawai M."/>
            <person name="Futagami T."/>
            <person name="Toyoda A."/>
            <person name="Takaki Y."/>
            <person name="Nishi S."/>
            <person name="Hori S."/>
            <person name="Arai W."/>
            <person name="Tsubouchi T."/>
            <person name="Morono Y."/>
            <person name="Uchiyama I."/>
            <person name="Ito T."/>
            <person name="Fujiyama A."/>
            <person name="Inagaki F."/>
            <person name="Takami H."/>
        </authorList>
    </citation>
    <scope>NUCLEOTIDE SEQUENCE</scope>
    <source>
        <strain evidence="2">Expedition CK06-06</strain>
    </source>
</reference>
<evidence type="ECO:0000256" key="1">
    <source>
        <dbReference type="SAM" id="Phobius"/>
    </source>
</evidence>
<feature type="non-terminal residue" evidence="2">
    <location>
        <position position="38"/>
    </location>
</feature>
<sequence length="38" mass="4149">ATESERVSYATNRDITKGVYECVCLCVCVCVCLIVCVC</sequence>
<comment type="caution">
    <text evidence="2">The sequence shown here is derived from an EMBL/GenBank/DDBJ whole genome shotgun (WGS) entry which is preliminary data.</text>
</comment>
<gene>
    <name evidence="2" type="ORF">S01H4_67285</name>
</gene>
<feature type="non-terminal residue" evidence="2">
    <location>
        <position position="1"/>
    </location>
</feature>
<protein>
    <submittedName>
        <fullName evidence="2">Uncharacterized protein</fullName>
    </submittedName>
</protein>
<feature type="transmembrane region" description="Helical" evidence="1">
    <location>
        <begin position="18"/>
        <end position="37"/>
    </location>
</feature>
<dbReference type="EMBL" id="BART01042230">
    <property type="protein sequence ID" value="GAH21497.1"/>
    <property type="molecule type" value="Genomic_DNA"/>
</dbReference>
<keyword evidence="1" id="KW-0472">Membrane</keyword>
<keyword evidence="1" id="KW-1133">Transmembrane helix</keyword>
<proteinExistence type="predicted"/>
<accession>X1DMW6</accession>
<dbReference type="AlphaFoldDB" id="X1DMW6"/>